<dbReference type="InterPro" id="IPR012132">
    <property type="entry name" value="GMC_OxRdtase"/>
</dbReference>
<reference evidence="8" key="3">
    <citation type="submission" date="2025-09" db="UniProtKB">
        <authorList>
            <consortium name="Ensembl"/>
        </authorList>
    </citation>
    <scope>IDENTIFICATION</scope>
</reference>
<dbReference type="PROSITE" id="PS00623">
    <property type="entry name" value="GMC_OXRED_1"/>
    <property type="match status" value="1"/>
</dbReference>
<sequence length="783" mass="87861">LLKPSSVGEIKLKTNNYKDHPLIQPNYLSSQIDVDKMIEGLRVVEQLEGSKVFQKMKLKMDFTSMGCGNETDPPRSAKFYECLIRSLTWTVFHPVGTAKMGSPDDDMAVVSPRLKVYKVDGLRVADASVMPSIPSANTQAACYMIGEKAADMIKQDWKLQMKIIKKQHNILKLPFADILHLCNLYITRIQVVIVCLVAYLLPYVLRWHYSITINQPDEEYDFIIVGAGTSGNVVANRLTESPHTKVLVLEAGDNDAPNIFISTPLLAPLVQGTTTDWMYRTEPQENACNLLTDNVSFWPRGKVIGGSSCMHFMWYVRGHKDDFDSWEKSGATGWGYKDVLGYFKKSENAMNKNMTSKFHGKDGPLKTSYPYHNQLADIFVEAGKELGYNHTDYNAENMIGFNLPQQTLYNGQRESSSTSFLRPVIKKRRDRLHIVGRAHVRQVVFEENKKGNKRATGVIFVKDGVEIKVRARKEVIFSGGSVGTPQLLMLSGIGPRKHLEEMGIDVIADMPGVGQNLQDHLQIPATFIATNLTKDATIFKRAFEYLIGGTGPLGHTSADGGAFVRSSHAKTESPDIQLVLLSHKWTTSTTEKFQKMLNFKQEYVDRLNKWGTEHNTATLSDFLVYSCLLRPASVGYLKLRSNNYQDHPIIQPNYLSNKRDVETLIEGFRVIEQLEKTKHFKEIGAKMEIGTVNCGNTTSPRSDEFYECMSRALTMTIYHPVGTAKMGSENDIKAVVDSRLKVYKVDGLRVADASVMPTIPSANTQAACYMIGEKAADMIKQDW</sequence>
<dbReference type="GeneTree" id="ENSGT00940000165117"/>
<dbReference type="PANTHER" id="PTHR11552:SF147">
    <property type="entry name" value="CHOLINE DEHYDROGENASE, MITOCHONDRIAL"/>
    <property type="match status" value="1"/>
</dbReference>
<proteinExistence type="inferred from homology"/>
<evidence type="ECO:0000256" key="4">
    <source>
        <dbReference type="ARBA" id="ARBA00022827"/>
    </source>
</evidence>
<dbReference type="InParanoid" id="H2Y9U2"/>
<dbReference type="SUPFAM" id="SSF54373">
    <property type="entry name" value="FAD-linked reductases, C-terminal domain"/>
    <property type="match status" value="2"/>
</dbReference>
<protein>
    <recommendedName>
        <fullName evidence="6 7">Glucose-methanol-choline oxidoreductase N-terminal domain-containing protein</fullName>
    </recommendedName>
</protein>
<dbReference type="STRING" id="51511.ENSCSAVP00000002090"/>
<comment type="similarity">
    <text evidence="2 5">Belongs to the GMC oxidoreductase family.</text>
</comment>
<dbReference type="PROSITE" id="PS00624">
    <property type="entry name" value="GMC_OXRED_2"/>
    <property type="match status" value="1"/>
</dbReference>
<feature type="domain" description="Glucose-methanol-choline oxidoreductase N-terminal" evidence="6">
    <location>
        <begin position="301"/>
        <end position="324"/>
    </location>
</feature>
<dbReference type="InterPro" id="IPR007867">
    <property type="entry name" value="GMC_OxRtase_C"/>
</dbReference>
<dbReference type="GO" id="GO:0008812">
    <property type="term" value="F:choline dehydrogenase activity"/>
    <property type="evidence" value="ECO:0007669"/>
    <property type="project" value="TreeGrafter"/>
</dbReference>
<dbReference type="InterPro" id="IPR036188">
    <property type="entry name" value="FAD/NAD-bd_sf"/>
</dbReference>
<evidence type="ECO:0000256" key="1">
    <source>
        <dbReference type="ARBA" id="ARBA00001974"/>
    </source>
</evidence>
<evidence type="ECO:0000256" key="3">
    <source>
        <dbReference type="ARBA" id="ARBA00022630"/>
    </source>
</evidence>
<dbReference type="Pfam" id="PF05199">
    <property type="entry name" value="GMC_oxred_C"/>
    <property type="match status" value="2"/>
</dbReference>
<dbReference type="PANTHER" id="PTHR11552">
    <property type="entry name" value="GLUCOSE-METHANOL-CHOLINE GMC OXIDOREDUCTASE"/>
    <property type="match status" value="1"/>
</dbReference>
<keyword evidence="4 5" id="KW-0274">FAD</keyword>
<dbReference type="SUPFAM" id="SSF51905">
    <property type="entry name" value="FAD/NAD(P)-binding domain"/>
    <property type="match status" value="2"/>
</dbReference>
<reference evidence="8" key="2">
    <citation type="submission" date="2025-08" db="UniProtKB">
        <authorList>
            <consortium name="Ensembl"/>
        </authorList>
    </citation>
    <scope>IDENTIFICATION</scope>
</reference>
<dbReference type="OMA" id="SDHMIFF"/>
<evidence type="ECO:0000256" key="5">
    <source>
        <dbReference type="RuleBase" id="RU003968"/>
    </source>
</evidence>
<dbReference type="Gene3D" id="3.30.560.10">
    <property type="entry name" value="Glucose Oxidase, domain 3"/>
    <property type="match status" value="2"/>
</dbReference>
<evidence type="ECO:0000313" key="9">
    <source>
        <dbReference type="Proteomes" id="UP000007875"/>
    </source>
</evidence>
<dbReference type="AlphaFoldDB" id="H2Y9U2"/>
<dbReference type="Pfam" id="PF00732">
    <property type="entry name" value="GMC_oxred_N"/>
    <property type="match status" value="1"/>
</dbReference>
<dbReference type="Proteomes" id="UP000007875">
    <property type="component" value="Unassembled WGS sequence"/>
</dbReference>
<organism evidence="8 9">
    <name type="scientific">Ciona savignyi</name>
    <name type="common">Pacific transparent sea squirt</name>
    <dbReference type="NCBI Taxonomy" id="51511"/>
    <lineage>
        <taxon>Eukaryota</taxon>
        <taxon>Metazoa</taxon>
        <taxon>Chordata</taxon>
        <taxon>Tunicata</taxon>
        <taxon>Ascidiacea</taxon>
        <taxon>Phlebobranchia</taxon>
        <taxon>Cionidae</taxon>
        <taxon>Ciona</taxon>
    </lineage>
</organism>
<dbReference type="GO" id="GO:0005743">
    <property type="term" value="C:mitochondrial inner membrane"/>
    <property type="evidence" value="ECO:0007669"/>
    <property type="project" value="TreeGrafter"/>
</dbReference>
<reference evidence="9" key="1">
    <citation type="submission" date="2003-08" db="EMBL/GenBank/DDBJ databases">
        <authorList>
            <person name="Birren B."/>
            <person name="Nusbaum C."/>
            <person name="Abebe A."/>
            <person name="Abouelleil A."/>
            <person name="Adekoya E."/>
            <person name="Ait-zahra M."/>
            <person name="Allen N."/>
            <person name="Allen T."/>
            <person name="An P."/>
            <person name="Anderson M."/>
            <person name="Anderson S."/>
            <person name="Arachchi H."/>
            <person name="Armbruster J."/>
            <person name="Bachantsang P."/>
            <person name="Baldwin J."/>
            <person name="Barry A."/>
            <person name="Bayul T."/>
            <person name="Blitshsteyn B."/>
            <person name="Bloom T."/>
            <person name="Blye J."/>
            <person name="Boguslavskiy L."/>
            <person name="Borowsky M."/>
            <person name="Boukhgalter B."/>
            <person name="Brunache A."/>
            <person name="Butler J."/>
            <person name="Calixte N."/>
            <person name="Calvo S."/>
            <person name="Camarata J."/>
            <person name="Campo K."/>
            <person name="Chang J."/>
            <person name="Cheshatsang Y."/>
            <person name="Citroen M."/>
            <person name="Collymore A."/>
            <person name="Considine T."/>
            <person name="Cook A."/>
            <person name="Cooke P."/>
            <person name="Corum B."/>
            <person name="Cuomo C."/>
            <person name="David R."/>
            <person name="Dawoe T."/>
            <person name="Degray S."/>
            <person name="Dodge S."/>
            <person name="Dooley K."/>
            <person name="Dorje P."/>
            <person name="Dorjee K."/>
            <person name="Dorris L."/>
            <person name="Duffey N."/>
            <person name="Dupes A."/>
            <person name="Elkins T."/>
            <person name="Engels R."/>
            <person name="Erickson J."/>
            <person name="Farina A."/>
            <person name="Faro S."/>
            <person name="Ferreira P."/>
            <person name="Fischer H."/>
            <person name="Fitzgerald M."/>
            <person name="Foley K."/>
            <person name="Gage D."/>
            <person name="Galagan J."/>
            <person name="Gearin G."/>
            <person name="Gnerre S."/>
            <person name="Gnirke A."/>
            <person name="Goyette A."/>
            <person name="Graham J."/>
            <person name="Grandbois E."/>
            <person name="Gyaltsen K."/>
            <person name="Hafez N."/>
            <person name="Hagopian D."/>
            <person name="Hagos B."/>
            <person name="Hall J."/>
            <person name="Hatcher B."/>
            <person name="Heller A."/>
            <person name="Higgins H."/>
            <person name="Honan T."/>
            <person name="Horn A."/>
            <person name="Houde N."/>
            <person name="Hughes L."/>
            <person name="Hulme W."/>
            <person name="Husby E."/>
            <person name="Iliev I."/>
            <person name="Jaffe D."/>
            <person name="Jones C."/>
            <person name="Kamal M."/>
            <person name="Kamat A."/>
            <person name="Kamvysselis M."/>
            <person name="Karlsson E."/>
            <person name="Kells C."/>
            <person name="Kieu A."/>
            <person name="Kisner P."/>
            <person name="Kodira C."/>
            <person name="Kulbokas E."/>
            <person name="Labutti K."/>
            <person name="Lama D."/>
            <person name="Landers T."/>
            <person name="Leger J."/>
            <person name="Levine S."/>
            <person name="Lewis D."/>
            <person name="Lewis T."/>
            <person name="Lindblad-toh K."/>
            <person name="Liu X."/>
            <person name="Lokyitsang T."/>
            <person name="Lokyitsang Y."/>
            <person name="Lucien O."/>
            <person name="Lui A."/>
            <person name="Ma L.J."/>
            <person name="Mabbitt R."/>
            <person name="Macdonald J."/>
            <person name="Maclean C."/>
            <person name="Major J."/>
            <person name="Manning J."/>
            <person name="Marabella R."/>
            <person name="Maru K."/>
            <person name="Matthews C."/>
            <person name="Mauceli E."/>
            <person name="Mccarthy M."/>
            <person name="Mcdonough S."/>
            <person name="Mcghee T."/>
            <person name="Meldrim J."/>
            <person name="Meneus L."/>
            <person name="Mesirov J."/>
            <person name="Mihalev A."/>
            <person name="Mihova T."/>
            <person name="Mikkelsen T."/>
            <person name="Mlenga V."/>
            <person name="Moru K."/>
            <person name="Mozes J."/>
            <person name="Mulrain L."/>
            <person name="Munson G."/>
            <person name="Naylor J."/>
            <person name="Newes C."/>
            <person name="Nguyen C."/>
            <person name="Nguyen N."/>
            <person name="Nguyen T."/>
            <person name="Nicol R."/>
            <person name="Nielsen C."/>
            <person name="Nizzari M."/>
            <person name="Norbu C."/>
            <person name="Norbu N."/>
            <person name="O'donnell P."/>
            <person name="Okoawo O."/>
            <person name="O'leary S."/>
            <person name="Omotosho B."/>
            <person name="O'neill K."/>
            <person name="Osman S."/>
            <person name="Parker S."/>
            <person name="Perrin D."/>
            <person name="Phunkhang P."/>
            <person name="Piqani B."/>
            <person name="Purcell S."/>
            <person name="Rachupka T."/>
            <person name="Ramasamy U."/>
            <person name="Rameau R."/>
            <person name="Ray V."/>
            <person name="Raymond C."/>
            <person name="Retta R."/>
            <person name="Richardson S."/>
            <person name="Rise C."/>
            <person name="Rodriguez J."/>
            <person name="Rogers J."/>
            <person name="Rogov P."/>
            <person name="Rutman M."/>
            <person name="Schupbach R."/>
            <person name="Seaman C."/>
            <person name="Settipalli S."/>
            <person name="Sharpe T."/>
            <person name="Sheridan J."/>
            <person name="Sherpa N."/>
            <person name="Shi J."/>
            <person name="Smirnov S."/>
            <person name="Smith C."/>
            <person name="Sougnez C."/>
            <person name="Spencer B."/>
            <person name="Stalker J."/>
            <person name="Stange-thomann N."/>
            <person name="Stavropoulos S."/>
            <person name="Stetson K."/>
            <person name="Stone C."/>
            <person name="Stone S."/>
            <person name="Stubbs M."/>
            <person name="Talamas J."/>
            <person name="Tchuinga P."/>
            <person name="Tenzing P."/>
            <person name="Tesfaye S."/>
            <person name="Theodore J."/>
            <person name="Thoulutsang Y."/>
            <person name="Topham K."/>
            <person name="Towey S."/>
            <person name="Tsamla T."/>
            <person name="Tsomo N."/>
            <person name="Vallee D."/>
            <person name="Vassiliev H."/>
            <person name="Venkataraman V."/>
            <person name="Vinson J."/>
            <person name="Vo A."/>
            <person name="Wade C."/>
            <person name="Wang S."/>
            <person name="Wangchuk T."/>
            <person name="Wangdi T."/>
            <person name="Whittaker C."/>
            <person name="Wilkinson J."/>
            <person name="Wu Y."/>
            <person name="Wyman D."/>
            <person name="Yadav S."/>
            <person name="Yang S."/>
            <person name="Yang X."/>
            <person name="Yeager S."/>
            <person name="Yee E."/>
            <person name="Young G."/>
            <person name="Zainoun J."/>
            <person name="Zembeck L."/>
            <person name="Zimmer A."/>
            <person name="Zody M."/>
            <person name="Lander E."/>
        </authorList>
    </citation>
    <scope>NUCLEOTIDE SEQUENCE [LARGE SCALE GENOMIC DNA]</scope>
</reference>
<dbReference type="Ensembl" id="ENSCSAVT00000002127.1">
    <property type="protein sequence ID" value="ENSCSAVP00000002090.1"/>
    <property type="gene ID" value="ENSCSAVG00000001229.1"/>
</dbReference>
<evidence type="ECO:0000259" key="6">
    <source>
        <dbReference type="PROSITE" id="PS00623"/>
    </source>
</evidence>
<evidence type="ECO:0000313" key="8">
    <source>
        <dbReference type="Ensembl" id="ENSCSAVP00000002090.1"/>
    </source>
</evidence>
<evidence type="ECO:0000256" key="2">
    <source>
        <dbReference type="ARBA" id="ARBA00010790"/>
    </source>
</evidence>
<feature type="domain" description="Glucose-methanol-choline oxidoreductase N-terminal" evidence="7">
    <location>
        <begin position="480"/>
        <end position="494"/>
    </location>
</feature>
<keyword evidence="9" id="KW-1185">Reference proteome</keyword>
<dbReference type="Gene3D" id="3.50.50.60">
    <property type="entry name" value="FAD/NAD(P)-binding domain"/>
    <property type="match status" value="2"/>
</dbReference>
<dbReference type="eggNOG" id="KOG1238">
    <property type="taxonomic scope" value="Eukaryota"/>
</dbReference>
<accession>H2Y9U2</accession>
<dbReference type="InterPro" id="IPR000172">
    <property type="entry name" value="GMC_OxRdtase_N"/>
</dbReference>
<evidence type="ECO:0000259" key="7">
    <source>
        <dbReference type="PROSITE" id="PS00624"/>
    </source>
</evidence>
<comment type="cofactor">
    <cofactor evidence="1">
        <name>FAD</name>
        <dbReference type="ChEBI" id="CHEBI:57692"/>
    </cofactor>
</comment>
<dbReference type="GO" id="GO:0050660">
    <property type="term" value="F:flavin adenine dinucleotide binding"/>
    <property type="evidence" value="ECO:0007669"/>
    <property type="project" value="InterPro"/>
</dbReference>
<name>H2Y9U2_CIOSA</name>
<keyword evidence="3 5" id="KW-0285">Flavoprotein</keyword>